<dbReference type="InterPro" id="IPR036291">
    <property type="entry name" value="NAD(P)-bd_dom_sf"/>
</dbReference>
<name>A0A5P2G202_9BACT</name>
<dbReference type="EMBL" id="CP044016">
    <property type="protein sequence ID" value="QES87870.1"/>
    <property type="molecule type" value="Genomic_DNA"/>
</dbReference>
<keyword evidence="5" id="KW-1185">Reference proteome</keyword>
<dbReference type="FunFam" id="3.40.50.720:FF:000336">
    <property type="entry name" value="Aldehyde reductase"/>
    <property type="match status" value="1"/>
</dbReference>
<dbReference type="PANTHER" id="PTHR10366:SF564">
    <property type="entry name" value="STEROL-4-ALPHA-CARBOXYLATE 3-DEHYDROGENASE, DECARBOXYLATING"/>
    <property type="match status" value="1"/>
</dbReference>
<evidence type="ECO:0000259" key="3">
    <source>
        <dbReference type="Pfam" id="PF01370"/>
    </source>
</evidence>
<gene>
    <name evidence="4" type="ORF">E0W69_004065</name>
</gene>
<feature type="domain" description="NAD-dependent epimerase/dehydratase" evidence="3">
    <location>
        <begin position="6"/>
        <end position="246"/>
    </location>
</feature>
<protein>
    <submittedName>
        <fullName evidence="4">Aldehyde reductase</fullName>
    </submittedName>
</protein>
<dbReference type="PANTHER" id="PTHR10366">
    <property type="entry name" value="NAD DEPENDENT EPIMERASE/DEHYDRATASE"/>
    <property type="match status" value="1"/>
</dbReference>
<accession>A0A5P2G202</accession>
<dbReference type="InterPro" id="IPR001509">
    <property type="entry name" value="Epimerase_deHydtase"/>
</dbReference>
<evidence type="ECO:0000313" key="4">
    <source>
        <dbReference type="EMBL" id="QES87870.1"/>
    </source>
</evidence>
<proteinExistence type="inferred from homology"/>
<dbReference type="Pfam" id="PF01370">
    <property type="entry name" value="Epimerase"/>
    <property type="match status" value="1"/>
</dbReference>
<evidence type="ECO:0000256" key="2">
    <source>
        <dbReference type="ARBA" id="ARBA00023445"/>
    </source>
</evidence>
<evidence type="ECO:0000256" key="1">
    <source>
        <dbReference type="ARBA" id="ARBA00023002"/>
    </source>
</evidence>
<reference evidence="4 5" key="1">
    <citation type="submission" date="2019-09" db="EMBL/GenBank/DDBJ databases">
        <title>Complete genome sequence of Arachidicoccus sp. B3-10 isolated from apple orchard soil.</title>
        <authorList>
            <person name="Kim H.S."/>
            <person name="Han K.-I."/>
            <person name="Suh M.K."/>
            <person name="Lee K.C."/>
            <person name="Eom M.K."/>
            <person name="Kim J.-S."/>
            <person name="Kang S.W."/>
            <person name="Sin Y."/>
            <person name="Lee J.-S."/>
        </authorList>
    </citation>
    <scope>NUCLEOTIDE SEQUENCE [LARGE SCALE GENOMIC DNA]</scope>
    <source>
        <strain evidence="4 5">B3-10</strain>
    </source>
</reference>
<dbReference type="CDD" id="cd05227">
    <property type="entry name" value="AR_SDR_e"/>
    <property type="match status" value="1"/>
</dbReference>
<evidence type="ECO:0000313" key="5">
    <source>
        <dbReference type="Proteomes" id="UP000292424"/>
    </source>
</evidence>
<keyword evidence="1" id="KW-0560">Oxidoreductase</keyword>
<dbReference type="GO" id="GO:0016616">
    <property type="term" value="F:oxidoreductase activity, acting on the CH-OH group of donors, NAD or NADP as acceptor"/>
    <property type="evidence" value="ECO:0007669"/>
    <property type="project" value="TreeGrafter"/>
</dbReference>
<dbReference type="KEGG" id="arac:E0W69_004065"/>
<dbReference type="Gene3D" id="3.40.50.720">
    <property type="entry name" value="NAD(P)-binding Rossmann-like Domain"/>
    <property type="match status" value="1"/>
</dbReference>
<dbReference type="InterPro" id="IPR050425">
    <property type="entry name" value="NAD(P)_dehydrat-like"/>
</dbReference>
<dbReference type="RefSeq" id="WP_131328757.1">
    <property type="nucleotide sequence ID" value="NZ_CP044016.1"/>
</dbReference>
<dbReference type="AlphaFoldDB" id="A0A5P2G202"/>
<dbReference type="SUPFAM" id="SSF51735">
    <property type="entry name" value="NAD(P)-binding Rossmann-fold domains"/>
    <property type="match status" value="1"/>
</dbReference>
<comment type="similarity">
    <text evidence="2">Belongs to the NAD(P)-dependent epimerase/dehydratase family. Dihydroflavonol-4-reductase subfamily.</text>
</comment>
<dbReference type="OrthoDB" id="9778052at2"/>
<sequence length="341" mass="37450">MQNTKVLLTGVTGFLGAHTAIQLLNKGYKVVGTLRNKDRISSIQEVIGKHTNYIQNLSFAEADITDKTIWNELTKGIDFVQHVASPFPIELPKNENELIIPARDGVLNILNAASMNKVKRVIITSSTATILYGKTKAQLKNVMNETTWTDLDYPKDIAPYFKSKTIAEKAAWDFVKNDTSGLELTTVLPGGILGPVLEKDFGTSANIVIKLMDGSMPAVPGIGFPIVDVRSVADALIKAMEAPTAGHRYIASTGFLMMKDVALILKEAYPNRKIPSRELPDFIVRIFSNFEKSLKPVLLDLGVQRRVDASKTIKELNWNPISTKDAVLACAKSILENGIVK</sequence>
<organism evidence="4 5">
    <name type="scientific">Rhizosphaericola mali</name>
    <dbReference type="NCBI Taxonomy" id="2545455"/>
    <lineage>
        <taxon>Bacteria</taxon>
        <taxon>Pseudomonadati</taxon>
        <taxon>Bacteroidota</taxon>
        <taxon>Chitinophagia</taxon>
        <taxon>Chitinophagales</taxon>
        <taxon>Chitinophagaceae</taxon>
        <taxon>Rhizosphaericola</taxon>
    </lineage>
</organism>
<dbReference type="Proteomes" id="UP000292424">
    <property type="component" value="Chromosome"/>
</dbReference>